<name>A0ABT0LKC7_9XANT</name>
<dbReference type="RefSeq" id="WP_181920387.1">
    <property type="nucleotide sequence ID" value="NZ_CP142084.2"/>
</dbReference>
<accession>A0ABT0LKC7</accession>
<evidence type="ECO:0000256" key="1">
    <source>
        <dbReference type="SAM" id="MobiDB-lite"/>
    </source>
</evidence>
<dbReference type="EMBL" id="JAMBED010000001">
    <property type="protein sequence ID" value="MCL1549793.1"/>
    <property type="molecule type" value="Genomic_DNA"/>
</dbReference>
<reference evidence="2" key="1">
    <citation type="submission" date="2022-04" db="EMBL/GenBank/DDBJ databases">
        <title>Genomic comparison of 19 strains of Xanthomonas nasturtii, a newly emerging watercress pathogen.</title>
        <authorList>
            <person name="Harrison J."/>
            <person name="Greer S."/>
            <person name="Hussain R."/>
            <person name="Lascelles D."/>
            <person name="Roberts M."/>
            <person name="Carter B."/>
            <person name="Bryning A."/>
            <person name="Carroll S."/>
            <person name="Aspin A."/>
            <person name="Cruz L."/>
            <person name="Cruz J."/>
            <person name="Grant M."/>
            <person name="Vicente J."/>
            <person name="Studholme D.J."/>
        </authorList>
    </citation>
    <scope>NUCLEOTIDE SEQUENCE</scope>
    <source>
        <strain evidence="2">10016B</strain>
    </source>
</reference>
<dbReference type="Proteomes" id="UP001167357">
    <property type="component" value="Unassembled WGS sequence"/>
</dbReference>
<dbReference type="GeneID" id="97210762"/>
<comment type="caution">
    <text evidence="2">The sequence shown here is derived from an EMBL/GenBank/DDBJ whole genome shotgun (WGS) entry which is preliminary data.</text>
</comment>
<organism evidence="2 3">
    <name type="scientific">Xanthomonas nasturtii</name>
    <dbReference type="NCBI Taxonomy" id="1843581"/>
    <lineage>
        <taxon>Bacteria</taxon>
        <taxon>Pseudomonadati</taxon>
        <taxon>Pseudomonadota</taxon>
        <taxon>Gammaproteobacteria</taxon>
        <taxon>Lysobacterales</taxon>
        <taxon>Lysobacteraceae</taxon>
        <taxon>Xanthomonas</taxon>
    </lineage>
</organism>
<gene>
    <name evidence="2" type="ORF">M3O51_00250</name>
</gene>
<feature type="region of interest" description="Disordered" evidence="1">
    <location>
        <begin position="1"/>
        <end position="20"/>
    </location>
</feature>
<evidence type="ECO:0000313" key="2">
    <source>
        <dbReference type="EMBL" id="MCL1549793.1"/>
    </source>
</evidence>
<evidence type="ECO:0000313" key="3">
    <source>
        <dbReference type="Proteomes" id="UP001167357"/>
    </source>
</evidence>
<proteinExistence type="predicted"/>
<feature type="compositionally biased region" description="Basic and acidic residues" evidence="1">
    <location>
        <begin position="1"/>
        <end position="14"/>
    </location>
</feature>
<keyword evidence="3" id="KW-1185">Reference proteome</keyword>
<sequence>MRGLKRRPEARDRPGAAGARMHRYIATGTFAACQRLPARVRIGRMHDFRQEGSAAGSA</sequence>
<protein>
    <submittedName>
        <fullName evidence="2">Uncharacterized protein</fullName>
    </submittedName>
</protein>